<evidence type="ECO:0000313" key="2">
    <source>
        <dbReference type="Proteomes" id="UP000315295"/>
    </source>
</evidence>
<sequence length="109" mass="12183">MGHDSGYVLELDPKTQSVHDFSVHVFGFCSAQSQRLIFSSNPGPNGSLFPHFKTAFSDRQGRLQICTRVVQPDGEFPRMLIEKLKHPSFASPILHIRTLSLICLSPFAL</sequence>
<gene>
    <name evidence="1" type="ORF">C1H46_019622</name>
</gene>
<dbReference type="Proteomes" id="UP000315295">
    <property type="component" value="Unassembled WGS sequence"/>
</dbReference>
<dbReference type="EMBL" id="VIEB01000337">
    <property type="protein sequence ID" value="TQD94768.1"/>
    <property type="molecule type" value="Genomic_DNA"/>
</dbReference>
<organism evidence="1 2">
    <name type="scientific">Malus baccata</name>
    <name type="common">Siberian crab apple</name>
    <name type="synonym">Pyrus baccata</name>
    <dbReference type="NCBI Taxonomy" id="106549"/>
    <lineage>
        <taxon>Eukaryota</taxon>
        <taxon>Viridiplantae</taxon>
        <taxon>Streptophyta</taxon>
        <taxon>Embryophyta</taxon>
        <taxon>Tracheophyta</taxon>
        <taxon>Spermatophyta</taxon>
        <taxon>Magnoliopsida</taxon>
        <taxon>eudicotyledons</taxon>
        <taxon>Gunneridae</taxon>
        <taxon>Pentapetalae</taxon>
        <taxon>rosids</taxon>
        <taxon>fabids</taxon>
        <taxon>Rosales</taxon>
        <taxon>Rosaceae</taxon>
        <taxon>Amygdaloideae</taxon>
        <taxon>Maleae</taxon>
        <taxon>Malus</taxon>
    </lineage>
</organism>
<proteinExistence type="predicted"/>
<evidence type="ECO:0000313" key="1">
    <source>
        <dbReference type="EMBL" id="TQD94768.1"/>
    </source>
</evidence>
<comment type="caution">
    <text evidence="1">The sequence shown here is derived from an EMBL/GenBank/DDBJ whole genome shotgun (WGS) entry which is preliminary data.</text>
</comment>
<accession>A0A540M7W0</accession>
<keyword evidence="2" id="KW-1185">Reference proteome</keyword>
<protein>
    <submittedName>
        <fullName evidence="1">Uncharacterized protein</fullName>
    </submittedName>
</protein>
<dbReference type="AlphaFoldDB" id="A0A540M7W0"/>
<name>A0A540M7W0_MALBA</name>
<reference evidence="1 2" key="1">
    <citation type="journal article" date="2019" name="G3 (Bethesda)">
        <title>Sequencing of a Wild Apple (Malus baccata) Genome Unravels the Differences Between Cultivated and Wild Apple Species Regarding Disease Resistance and Cold Tolerance.</title>
        <authorList>
            <person name="Chen X."/>
        </authorList>
    </citation>
    <scope>NUCLEOTIDE SEQUENCE [LARGE SCALE GENOMIC DNA]</scope>
    <source>
        <strain evidence="2">cv. Shandingzi</strain>
        <tissue evidence="1">Leaves</tissue>
    </source>
</reference>